<dbReference type="Proteomes" id="UP000588491">
    <property type="component" value="Unassembled WGS sequence"/>
</dbReference>
<dbReference type="PANTHER" id="PTHR34220">
    <property type="entry name" value="SENSOR HISTIDINE KINASE YPDA"/>
    <property type="match status" value="1"/>
</dbReference>
<feature type="domain" description="Signal transduction histidine kinase internal region" evidence="4">
    <location>
        <begin position="359"/>
        <end position="434"/>
    </location>
</feature>
<keyword evidence="2" id="KW-1133">Transmembrane helix</keyword>
<keyword evidence="1" id="KW-0175">Coiled coil</keyword>
<gene>
    <name evidence="5" type="ORF">HHU08_08515</name>
</gene>
<evidence type="ECO:0000259" key="3">
    <source>
        <dbReference type="Pfam" id="PF02518"/>
    </source>
</evidence>
<protein>
    <submittedName>
        <fullName evidence="5">Histidine kinase</fullName>
    </submittedName>
</protein>
<dbReference type="InterPro" id="IPR003594">
    <property type="entry name" value="HATPase_dom"/>
</dbReference>
<keyword evidence="2" id="KW-0472">Membrane</keyword>
<evidence type="ECO:0000256" key="2">
    <source>
        <dbReference type="SAM" id="Phobius"/>
    </source>
</evidence>
<keyword evidence="5" id="KW-0808">Transferase</keyword>
<feature type="transmembrane region" description="Helical" evidence="2">
    <location>
        <begin position="272"/>
        <end position="292"/>
    </location>
</feature>
<dbReference type="Gene3D" id="3.30.565.10">
    <property type="entry name" value="Histidine kinase-like ATPase, C-terminal domain"/>
    <property type="match status" value="1"/>
</dbReference>
<evidence type="ECO:0000256" key="1">
    <source>
        <dbReference type="SAM" id="Coils"/>
    </source>
</evidence>
<reference evidence="5 6" key="1">
    <citation type="submission" date="2020-04" db="EMBL/GenBank/DDBJ databases">
        <title>Bacillus sp. UniB3 isolated from commercial digestive syrup.</title>
        <authorList>
            <person name="Thorat V."/>
            <person name="Kirdat K."/>
            <person name="Tiwarekar B."/>
            <person name="Yadav A."/>
        </authorList>
    </citation>
    <scope>NUCLEOTIDE SEQUENCE [LARGE SCALE GENOMIC DNA]</scope>
    <source>
        <strain evidence="5 6">UniB3</strain>
    </source>
</reference>
<dbReference type="Pfam" id="PF02518">
    <property type="entry name" value="HATPase_c"/>
    <property type="match status" value="1"/>
</dbReference>
<dbReference type="AlphaFoldDB" id="A0A7Y0K8E0"/>
<keyword evidence="2" id="KW-0812">Transmembrane</keyword>
<dbReference type="InterPro" id="IPR050640">
    <property type="entry name" value="Bact_2-comp_sensor_kinase"/>
</dbReference>
<feature type="coiled-coil region" evidence="1">
    <location>
        <begin position="324"/>
        <end position="366"/>
    </location>
</feature>
<keyword evidence="5" id="KW-0418">Kinase</keyword>
<dbReference type="InterPro" id="IPR036890">
    <property type="entry name" value="HATPase_C_sf"/>
</dbReference>
<dbReference type="EMBL" id="JABBPK010000001">
    <property type="protein sequence ID" value="NMO77034.1"/>
    <property type="molecule type" value="Genomic_DNA"/>
</dbReference>
<comment type="caution">
    <text evidence="5">The sequence shown here is derived from an EMBL/GenBank/DDBJ whole genome shotgun (WGS) entry which is preliminary data.</text>
</comment>
<evidence type="ECO:0000259" key="4">
    <source>
        <dbReference type="Pfam" id="PF06580"/>
    </source>
</evidence>
<dbReference type="PANTHER" id="PTHR34220:SF7">
    <property type="entry name" value="SENSOR HISTIDINE KINASE YPDA"/>
    <property type="match status" value="1"/>
</dbReference>
<dbReference type="GO" id="GO:0016020">
    <property type="term" value="C:membrane"/>
    <property type="evidence" value="ECO:0007669"/>
    <property type="project" value="InterPro"/>
</dbReference>
<dbReference type="GO" id="GO:0000155">
    <property type="term" value="F:phosphorelay sensor kinase activity"/>
    <property type="evidence" value="ECO:0007669"/>
    <property type="project" value="InterPro"/>
</dbReference>
<name>A0A7Y0K8E0_9BACI</name>
<organism evidence="5 6">
    <name type="scientific">Niallia alba</name>
    <dbReference type="NCBI Taxonomy" id="2729105"/>
    <lineage>
        <taxon>Bacteria</taxon>
        <taxon>Bacillati</taxon>
        <taxon>Bacillota</taxon>
        <taxon>Bacilli</taxon>
        <taxon>Bacillales</taxon>
        <taxon>Bacillaceae</taxon>
        <taxon>Niallia</taxon>
    </lineage>
</organism>
<feature type="transmembrane region" description="Helical" evidence="2">
    <location>
        <begin position="20"/>
        <end position="41"/>
    </location>
</feature>
<dbReference type="Pfam" id="PF06580">
    <property type="entry name" value="His_kinase"/>
    <property type="match status" value="1"/>
</dbReference>
<accession>A0A7Y0K8E0</accession>
<sequence length="568" mass="66181">MIRSIDKNPSRSINYYLKVLLIIIVIILLINMLISMLTLSITRKQSIDTITNTVNLYIENVRSNLNAVDHFMIWTVVHEPLIEEMEENMGMDKFPQNLTNFRTRVNDFQYSIGKEYQFFLGLKEGSFFSNASPIKLPYQDYLQVKNYFFSQNDSLHTYEIFSTWKAIKINETFYFYHLVSYENRIFVCLVSAEDLLKPLNSFNLGSNGSIVIKQEGKTILTTNQQMGEEETASYHFFTSKLLFQEKNILLPFSLQINVDHFGAFKHVVITQVILILATIVISIILFFILLYIKNRLIFPIQKFSKNLSEINNNKNMINFESNSIIELEQANTQFKNLIQEIKKLKINIYEQELEKKRIEMDFLRLQIKPHFYINCLSSIHSMAEMQMFTEIKKMSIATSRYFRYLFQTNHHFVSLKKELDHIRDYLAIQQLLHGPTFQYKTSIRLNIEEMQIPPLILQTFIENSIKHGFSDINYEETLIISLSITPAKDEQKLNITIKDNGPGYPPDILDKLQNQLPISAANGKQIGINNAIQRLQMLYGNSFSISFSNGMNDGAIVELVIPTQLMEE</sequence>
<dbReference type="RefSeq" id="WP_169188276.1">
    <property type="nucleotide sequence ID" value="NZ_JABBPK010000001.1"/>
</dbReference>
<proteinExistence type="predicted"/>
<evidence type="ECO:0000313" key="5">
    <source>
        <dbReference type="EMBL" id="NMO77034.1"/>
    </source>
</evidence>
<keyword evidence="6" id="KW-1185">Reference proteome</keyword>
<dbReference type="SUPFAM" id="SSF55874">
    <property type="entry name" value="ATPase domain of HSP90 chaperone/DNA topoisomerase II/histidine kinase"/>
    <property type="match status" value="1"/>
</dbReference>
<feature type="domain" description="Histidine kinase/HSP90-like ATPase" evidence="3">
    <location>
        <begin position="456"/>
        <end position="563"/>
    </location>
</feature>
<evidence type="ECO:0000313" key="6">
    <source>
        <dbReference type="Proteomes" id="UP000588491"/>
    </source>
</evidence>
<dbReference type="InterPro" id="IPR010559">
    <property type="entry name" value="Sig_transdc_His_kin_internal"/>
</dbReference>